<keyword evidence="4 10" id="KW-0812">Transmembrane</keyword>
<comment type="subcellular location">
    <subcellularLocation>
        <location evidence="1">Membrane</location>
        <topology evidence="1">Single-pass type IV membrane protein</topology>
    </subcellularLocation>
</comment>
<gene>
    <name evidence="13" type="ORF">C2E21_8999</name>
</gene>
<feature type="domain" description="T-SNARE coiled-coil homology" evidence="11">
    <location>
        <begin position="270"/>
        <end position="320"/>
    </location>
</feature>
<dbReference type="EMBL" id="LHPG02000023">
    <property type="protein sequence ID" value="PRW20462.1"/>
    <property type="molecule type" value="Genomic_DNA"/>
</dbReference>
<dbReference type="SUPFAM" id="SSF47661">
    <property type="entry name" value="t-snare proteins"/>
    <property type="match status" value="1"/>
</dbReference>
<evidence type="ECO:0000256" key="7">
    <source>
        <dbReference type="ARBA" id="ARBA00023054"/>
    </source>
</evidence>
<feature type="region of interest" description="Disordered" evidence="9">
    <location>
        <begin position="162"/>
        <end position="222"/>
    </location>
</feature>
<evidence type="ECO:0000313" key="13">
    <source>
        <dbReference type="EMBL" id="PRW20462.1"/>
    </source>
</evidence>
<evidence type="ECO:0000256" key="1">
    <source>
        <dbReference type="ARBA" id="ARBA00004211"/>
    </source>
</evidence>
<dbReference type="PANTHER" id="PTHR15959:SF0">
    <property type="entry name" value="SYNTAXIN-18"/>
    <property type="match status" value="1"/>
</dbReference>
<dbReference type="Pfam" id="PF10496">
    <property type="entry name" value="Syntaxin-18_N"/>
    <property type="match status" value="1"/>
</dbReference>
<evidence type="ECO:0000313" key="14">
    <source>
        <dbReference type="Proteomes" id="UP000239899"/>
    </source>
</evidence>
<dbReference type="InterPro" id="IPR000727">
    <property type="entry name" value="T_SNARE_dom"/>
</dbReference>
<dbReference type="STRING" id="3076.A0A2P6TCV1"/>
<keyword evidence="8 10" id="KW-0472">Membrane</keyword>
<dbReference type="InterPro" id="IPR010989">
    <property type="entry name" value="SNARE"/>
</dbReference>
<dbReference type="Gene3D" id="1.20.5.110">
    <property type="match status" value="1"/>
</dbReference>
<reference evidence="13 14" key="1">
    <citation type="journal article" date="2018" name="Plant J.">
        <title>Genome sequences of Chlorella sorokiniana UTEX 1602 and Micractinium conductrix SAG 241.80: implications to maltose excretion by a green alga.</title>
        <authorList>
            <person name="Arriola M.B."/>
            <person name="Velmurugan N."/>
            <person name="Zhang Y."/>
            <person name="Plunkett M.H."/>
            <person name="Hondzo H."/>
            <person name="Barney B.M."/>
        </authorList>
    </citation>
    <scope>NUCLEOTIDE SEQUENCE [LARGE SCALE GENOMIC DNA]</scope>
    <source>
        <strain evidence="14">UTEX 1602</strain>
    </source>
</reference>
<dbReference type="GO" id="GO:0031201">
    <property type="term" value="C:SNARE complex"/>
    <property type="evidence" value="ECO:0007669"/>
    <property type="project" value="TreeGrafter"/>
</dbReference>
<keyword evidence="7" id="KW-0175">Coiled coil</keyword>
<sequence length="325" mass="35927">MDQTPLYWEAVLAAARQQQWPEDALTKLRQRQILRSLANRAPFTKAAIEVAHNVAALRAFLRDSQREYAQLGRLPEAERDRIEEEIGAAVRSCAANIDTLQQMLAAGAVGAGAPAKQPPSADLMAHRQGQVLILSERLRAATALFDRLRSLRYQQLQQQEAARLRRLPQRQEGSAAPQPMTSGQLHQRLQQGAAAAAGAQQQQAWQPGGQGPGGAGSSGPVQQQIQMENQALQLELLGMNEQVQHAERTVREIATLNQMFSGAIMAQSEQIEKLYADAVDATHNISRANVQLDKAIRTNRSARKYMIVFFLVASLALLFLDWWNS</sequence>
<protein>
    <submittedName>
        <fullName evidence="13">Syntaxin-81</fullName>
    </submittedName>
</protein>
<feature type="domain" description="SNARE-complex protein Syntaxin-18 N-terminal" evidence="12">
    <location>
        <begin position="1"/>
        <end position="82"/>
    </location>
</feature>
<evidence type="ECO:0000259" key="12">
    <source>
        <dbReference type="Pfam" id="PF10496"/>
    </source>
</evidence>
<evidence type="ECO:0000256" key="10">
    <source>
        <dbReference type="SAM" id="Phobius"/>
    </source>
</evidence>
<dbReference type="InterPro" id="IPR019529">
    <property type="entry name" value="Syntaxin-18_N"/>
</dbReference>
<name>A0A2P6TCV1_CHLSO</name>
<feature type="compositionally biased region" description="Polar residues" evidence="9">
    <location>
        <begin position="179"/>
        <end position="189"/>
    </location>
</feature>
<dbReference type="GO" id="GO:0005783">
    <property type="term" value="C:endoplasmic reticulum"/>
    <property type="evidence" value="ECO:0007669"/>
    <property type="project" value="TreeGrafter"/>
</dbReference>
<accession>A0A2P6TCV1</accession>
<evidence type="ECO:0000256" key="3">
    <source>
        <dbReference type="ARBA" id="ARBA00022448"/>
    </source>
</evidence>
<organism evidence="13 14">
    <name type="scientific">Chlorella sorokiniana</name>
    <name type="common">Freshwater green alga</name>
    <dbReference type="NCBI Taxonomy" id="3076"/>
    <lineage>
        <taxon>Eukaryota</taxon>
        <taxon>Viridiplantae</taxon>
        <taxon>Chlorophyta</taxon>
        <taxon>core chlorophytes</taxon>
        <taxon>Trebouxiophyceae</taxon>
        <taxon>Chlorellales</taxon>
        <taxon>Chlorellaceae</taxon>
        <taxon>Chlorella clade</taxon>
        <taxon>Chlorella</taxon>
    </lineage>
</organism>
<evidence type="ECO:0000256" key="8">
    <source>
        <dbReference type="ARBA" id="ARBA00023136"/>
    </source>
</evidence>
<evidence type="ECO:0000256" key="9">
    <source>
        <dbReference type="SAM" id="MobiDB-lite"/>
    </source>
</evidence>
<keyword evidence="6 10" id="KW-1133">Transmembrane helix</keyword>
<feature type="compositionally biased region" description="Gly residues" evidence="9">
    <location>
        <begin position="208"/>
        <end position="217"/>
    </location>
</feature>
<keyword evidence="14" id="KW-1185">Reference proteome</keyword>
<feature type="transmembrane region" description="Helical" evidence="10">
    <location>
        <begin position="305"/>
        <end position="323"/>
    </location>
</feature>
<dbReference type="GO" id="GO:0006890">
    <property type="term" value="P:retrograde vesicle-mediated transport, Golgi to endoplasmic reticulum"/>
    <property type="evidence" value="ECO:0007669"/>
    <property type="project" value="TreeGrafter"/>
</dbReference>
<comment type="caution">
    <text evidence="13">The sequence shown here is derived from an EMBL/GenBank/DDBJ whole genome shotgun (WGS) entry which is preliminary data.</text>
</comment>
<keyword evidence="3" id="KW-0813">Transport</keyword>
<dbReference type="Proteomes" id="UP000239899">
    <property type="component" value="Unassembled WGS sequence"/>
</dbReference>
<dbReference type="OrthoDB" id="342981at2759"/>
<comment type="similarity">
    <text evidence="2">Belongs to the syntaxin family.</text>
</comment>
<dbReference type="GO" id="GO:0015031">
    <property type="term" value="P:protein transport"/>
    <property type="evidence" value="ECO:0007669"/>
    <property type="project" value="UniProtKB-KW"/>
</dbReference>
<evidence type="ECO:0000256" key="2">
    <source>
        <dbReference type="ARBA" id="ARBA00009063"/>
    </source>
</evidence>
<evidence type="ECO:0000259" key="11">
    <source>
        <dbReference type="Pfam" id="PF05739"/>
    </source>
</evidence>
<proteinExistence type="inferred from homology"/>
<dbReference type="PANTHER" id="PTHR15959">
    <property type="entry name" value="SYNTAXIN-18"/>
    <property type="match status" value="1"/>
</dbReference>
<keyword evidence="5" id="KW-0653">Protein transport</keyword>
<evidence type="ECO:0000256" key="4">
    <source>
        <dbReference type="ARBA" id="ARBA00022692"/>
    </source>
</evidence>
<dbReference type="AlphaFoldDB" id="A0A2P6TCV1"/>
<evidence type="ECO:0000256" key="5">
    <source>
        <dbReference type="ARBA" id="ARBA00022927"/>
    </source>
</evidence>
<evidence type="ECO:0000256" key="6">
    <source>
        <dbReference type="ARBA" id="ARBA00022989"/>
    </source>
</evidence>
<dbReference type="Pfam" id="PF05739">
    <property type="entry name" value="SNARE"/>
    <property type="match status" value="1"/>
</dbReference>
<feature type="compositionally biased region" description="Low complexity" evidence="9">
    <location>
        <begin position="190"/>
        <end position="207"/>
    </location>
</feature>